<dbReference type="GO" id="GO:0008270">
    <property type="term" value="F:zinc ion binding"/>
    <property type="evidence" value="ECO:0007669"/>
    <property type="project" value="UniProtKB-KW"/>
</dbReference>
<accession>A0A1Y1M2G6</accession>
<dbReference type="InterPro" id="IPR043502">
    <property type="entry name" value="DNA/RNA_pol_sf"/>
</dbReference>
<dbReference type="InterPro" id="IPR001878">
    <property type="entry name" value="Znf_CCHC"/>
</dbReference>
<dbReference type="InterPro" id="IPR036397">
    <property type="entry name" value="RNaseH_sf"/>
</dbReference>
<keyword evidence="5" id="KW-0862">Zinc</keyword>
<dbReference type="GO" id="GO:0006508">
    <property type="term" value="P:proteolysis"/>
    <property type="evidence" value="ECO:0007669"/>
    <property type="project" value="UniProtKB-KW"/>
</dbReference>
<feature type="compositionally biased region" description="Basic and acidic residues" evidence="6">
    <location>
        <begin position="198"/>
        <end position="229"/>
    </location>
</feature>
<dbReference type="GO" id="GO:0015074">
    <property type="term" value="P:DNA integration"/>
    <property type="evidence" value="ECO:0007669"/>
    <property type="project" value="InterPro"/>
</dbReference>
<dbReference type="GO" id="GO:0042575">
    <property type="term" value="C:DNA polymerase complex"/>
    <property type="evidence" value="ECO:0007669"/>
    <property type="project" value="UniProtKB-ARBA"/>
</dbReference>
<feature type="region of interest" description="Disordered" evidence="6">
    <location>
        <begin position="740"/>
        <end position="813"/>
    </location>
</feature>
<dbReference type="InterPro" id="IPR001584">
    <property type="entry name" value="Integrase_cat-core"/>
</dbReference>
<dbReference type="Pfam" id="PF14223">
    <property type="entry name" value="Retrotran_gag_2"/>
    <property type="match status" value="1"/>
</dbReference>
<dbReference type="Pfam" id="PF25597">
    <property type="entry name" value="SH3_retrovirus"/>
    <property type="match status" value="1"/>
</dbReference>
<organism evidence="9">
    <name type="scientific">Photinus pyralis</name>
    <name type="common">Common eastern firefly</name>
    <name type="synonym">Lampyris pyralis</name>
    <dbReference type="NCBI Taxonomy" id="7054"/>
    <lineage>
        <taxon>Eukaryota</taxon>
        <taxon>Metazoa</taxon>
        <taxon>Ecdysozoa</taxon>
        <taxon>Arthropoda</taxon>
        <taxon>Hexapoda</taxon>
        <taxon>Insecta</taxon>
        <taxon>Pterygota</taxon>
        <taxon>Neoptera</taxon>
        <taxon>Endopterygota</taxon>
        <taxon>Coleoptera</taxon>
        <taxon>Polyphaga</taxon>
        <taxon>Elateriformia</taxon>
        <taxon>Elateroidea</taxon>
        <taxon>Lampyridae</taxon>
        <taxon>Lampyrinae</taxon>
        <taxon>Photinus</taxon>
    </lineage>
</organism>
<dbReference type="PANTHER" id="PTHR42648:SF28">
    <property type="entry name" value="TRANSPOSON-ENCODED PROTEIN WITH RIBONUCLEASE H-LIKE AND RETROVIRUS ZINC FINGER-LIKE DOMAINS"/>
    <property type="match status" value="1"/>
</dbReference>
<proteinExistence type="predicted"/>
<keyword evidence="1" id="KW-0645">Protease</keyword>
<feature type="compositionally biased region" description="Basic and acidic residues" evidence="6">
    <location>
        <begin position="758"/>
        <end position="769"/>
    </location>
</feature>
<evidence type="ECO:0000313" key="9">
    <source>
        <dbReference type="EMBL" id="JAV78046.1"/>
    </source>
</evidence>
<keyword evidence="4" id="KW-0378">Hydrolase</keyword>
<dbReference type="PROSITE" id="PS50994">
    <property type="entry name" value="INTEGRASE"/>
    <property type="match status" value="1"/>
</dbReference>
<evidence type="ECO:0000256" key="6">
    <source>
        <dbReference type="SAM" id="MobiDB-lite"/>
    </source>
</evidence>
<evidence type="ECO:0000259" key="7">
    <source>
        <dbReference type="PROSITE" id="PS50158"/>
    </source>
</evidence>
<dbReference type="Pfam" id="PF07727">
    <property type="entry name" value="RVT_2"/>
    <property type="match status" value="1"/>
</dbReference>
<evidence type="ECO:0000256" key="4">
    <source>
        <dbReference type="ARBA" id="ARBA00022801"/>
    </source>
</evidence>
<feature type="compositionally biased region" description="Acidic residues" evidence="6">
    <location>
        <begin position="790"/>
        <end position="799"/>
    </location>
</feature>
<dbReference type="InterPro" id="IPR039537">
    <property type="entry name" value="Retrotran_Ty1/copia-like"/>
</dbReference>
<evidence type="ECO:0008006" key="10">
    <source>
        <dbReference type="Google" id="ProtNLM"/>
    </source>
</evidence>
<evidence type="ECO:0000256" key="5">
    <source>
        <dbReference type="PROSITE-ProRule" id="PRU00047"/>
    </source>
</evidence>
<sequence>MNDLSHHISKLNDDNYSSWSIRIKSYATMKNLDTALTDGNFATKPENKQADDKCRALIVLNVDDRNLSQIDECSTAYEMWKILENAHAKIDNFHAILLLKEFVNSEKKTTESIDEYVYRKCEIQKKLNKRGLKFDEKIKIGIILIGLPETYEQTIRTIDLSKEDLTLDQIKTKLREEEKLIKNKNSSNEHATINIAKRNNEAKTEPRERENQYKNWRNERTQERTYGKENSRCETSYQSESTKCFRCNRYGHIGRFCPRYGDHTNGNRNKIEAQGQKNKKENSRVTVCQTNYVANEKKEEWIVDSGSTDHISNDKKKFTKMKTENRSIRCAGEEILKGEGIGDVNVTLVQNREKREIILKDALYVPKSTNNLISVSKLCDDGNSVNFDGNAVTVKDKTNKTIMFGKRDNDIYKITEDISRADVATCSEWNEWHARLGHPSKNETRELANLYNLKINAMQKSCDTCNVCNIKRKKFPRMTANRRRNCLDLIHSDVIGPITPYSRGGRRYVVTFIDDYSRYAEIYTIRHKSEVLNKFIDYQKKVERMHDRKIKELRSDNGGEYLNRDFETYLRTQGIRRELTTPYTPQQNGVAERLNQTLLNITRCLMNQSGAYDDFWGEAILTANYIRNRRPTTSNEGKTPYEIWSNRVTGVTHMRSFGCKCWYKNNQPKQKYQPQGKEGIFIGYEPYSKAYRIWDPIKECLIISRDVKFDETRFPMKEDNNNDKNENEVIWNRFIDPFIDDEEDSMNGSNDENMENNNEDKRSETKNENEQEDDSDETKNEHEQEVSNQENDEDNDEERNELQREEVTTTRSGRISKRPVWLENYDTTGQTSYAIAEDISETEPKSYNEAMKSKEKYDWHEAIQEEYENLISNDTWNIVERPRDAKILRSMWIFKRKYDDCGRIMKYKARLVALGNHQTKYVDYEKSFSPVIMRKTMRILLAISVRKNWEINHIDVNCAYLNARLDEETYMEIPDGFDENLNKKKYVCELKKSLYGLHQSGYLWNQEINEFLKKMGMQRSRMDPCLYYNTERTLIVTLYVDDMVLHGLKTEIEKLKNALSKNFKIKDLGEASRVLSINIKRFNGSLKIDQRDYILNILKNFGMTDCKPAATPLELGAKYMKNMAEINNQVKGMYEKIVGSLLYLATNTRPDIAFATSYMSQFTINPSQQHLQGLKRILRYLKGTLDVGIVYTKDDKETNVKIYTDSDWGCDLNDRKSYSGYVSIMSGGPVSWTSRKQRTVALSSAEAELLALCECVKETIWFRQLFEELQIIYDVSRPWKIYMDNMAAQKLAENETTSERSKHMDIKTLKIRDDIKEGKIFLKYVPTERNLADSFTKILSKERTTRLNGLMGIDFKYERKSIQEGC</sequence>
<dbReference type="InterPro" id="IPR057670">
    <property type="entry name" value="SH3_retrovirus"/>
</dbReference>
<dbReference type="GO" id="GO:0071897">
    <property type="term" value="P:DNA biosynthetic process"/>
    <property type="evidence" value="ECO:0007669"/>
    <property type="project" value="UniProtKB-ARBA"/>
</dbReference>
<protein>
    <recommendedName>
        <fullName evidence="10">Retrovirus-related Pol polyprotein from transposon TNT 1-94</fullName>
    </recommendedName>
</protein>
<evidence type="ECO:0000256" key="1">
    <source>
        <dbReference type="ARBA" id="ARBA00022670"/>
    </source>
</evidence>
<dbReference type="PANTHER" id="PTHR42648">
    <property type="entry name" value="TRANSPOSASE, PUTATIVE-RELATED"/>
    <property type="match status" value="1"/>
</dbReference>
<feature type="region of interest" description="Disordered" evidence="6">
    <location>
        <begin position="189"/>
        <end position="229"/>
    </location>
</feature>
<dbReference type="Pfam" id="PF22936">
    <property type="entry name" value="Pol_BBD"/>
    <property type="match status" value="1"/>
</dbReference>
<evidence type="ECO:0000256" key="3">
    <source>
        <dbReference type="ARBA" id="ARBA00022750"/>
    </source>
</evidence>
<dbReference type="GO" id="GO:0004190">
    <property type="term" value="F:aspartic-type endopeptidase activity"/>
    <property type="evidence" value="ECO:0007669"/>
    <property type="project" value="UniProtKB-KW"/>
</dbReference>
<evidence type="ECO:0000259" key="8">
    <source>
        <dbReference type="PROSITE" id="PS50994"/>
    </source>
</evidence>
<feature type="domain" description="CCHC-type" evidence="7">
    <location>
        <begin position="243"/>
        <end position="259"/>
    </location>
</feature>
<dbReference type="SUPFAM" id="SSF53098">
    <property type="entry name" value="Ribonuclease H-like"/>
    <property type="match status" value="1"/>
</dbReference>
<dbReference type="Gene3D" id="3.30.420.10">
    <property type="entry name" value="Ribonuclease H-like superfamily/Ribonuclease H"/>
    <property type="match status" value="1"/>
</dbReference>
<dbReference type="SUPFAM" id="SSF56672">
    <property type="entry name" value="DNA/RNA polymerases"/>
    <property type="match status" value="1"/>
</dbReference>
<keyword evidence="5" id="KW-0863">Zinc-finger</keyword>
<reference evidence="9" key="1">
    <citation type="journal article" date="2016" name="Sci. Rep.">
        <title>Molecular characterization of firefly nuptial gifts: a multi-omics approach sheds light on postcopulatory sexual selection.</title>
        <authorList>
            <person name="Al-Wathiqui N."/>
            <person name="Fallon T.R."/>
            <person name="South A."/>
            <person name="Weng J.K."/>
            <person name="Lewis S.M."/>
        </authorList>
    </citation>
    <scope>NUCLEOTIDE SEQUENCE</scope>
</reference>
<dbReference type="GO" id="GO:0003676">
    <property type="term" value="F:nucleic acid binding"/>
    <property type="evidence" value="ECO:0007669"/>
    <property type="project" value="InterPro"/>
</dbReference>
<dbReference type="PROSITE" id="PS50158">
    <property type="entry name" value="ZF_CCHC"/>
    <property type="match status" value="1"/>
</dbReference>
<dbReference type="InterPro" id="IPR054722">
    <property type="entry name" value="PolX-like_BBD"/>
</dbReference>
<evidence type="ECO:0000256" key="2">
    <source>
        <dbReference type="ARBA" id="ARBA00022723"/>
    </source>
</evidence>
<dbReference type="EMBL" id="GEZM01044912">
    <property type="protein sequence ID" value="JAV78046.1"/>
    <property type="molecule type" value="Transcribed_RNA"/>
</dbReference>
<dbReference type="InterPro" id="IPR013103">
    <property type="entry name" value="RVT_2"/>
</dbReference>
<dbReference type="CDD" id="cd09272">
    <property type="entry name" value="RNase_HI_RT_Ty1"/>
    <property type="match status" value="1"/>
</dbReference>
<feature type="domain" description="Integrase catalytic" evidence="8">
    <location>
        <begin position="472"/>
        <end position="648"/>
    </location>
</feature>
<name>A0A1Y1M2G6_PHOPY</name>
<dbReference type="Pfam" id="PF00665">
    <property type="entry name" value="rve"/>
    <property type="match status" value="1"/>
</dbReference>
<keyword evidence="2" id="KW-0479">Metal-binding</keyword>
<keyword evidence="3" id="KW-0064">Aspartyl protease</keyword>
<dbReference type="InterPro" id="IPR012337">
    <property type="entry name" value="RNaseH-like_sf"/>
</dbReference>